<keyword evidence="3" id="KW-1185">Reference proteome</keyword>
<evidence type="ECO:0000259" key="1">
    <source>
        <dbReference type="Pfam" id="PF01609"/>
    </source>
</evidence>
<feature type="domain" description="Transposase IS4-like" evidence="1">
    <location>
        <begin position="14"/>
        <end position="182"/>
    </location>
</feature>
<protein>
    <submittedName>
        <fullName evidence="2">DDE family transposase</fullName>
    </submittedName>
</protein>
<dbReference type="SUPFAM" id="SSF53098">
    <property type="entry name" value="Ribonuclease H-like"/>
    <property type="match status" value="1"/>
</dbReference>
<sequence>MITRALDGGAPVGWVAGDEVYGAAGKLRAELEQRGVGYVLAVACDHHVSTAGAGSARVDHLVARLPKRAWQRLSAGRGAKGHRFYDWAWITITSTDSSDIDAPAGHRWLLARRNRRTGELAYYRCFSPERAPLGTLVRVAGRRWTVEENFQTGKGQTGLDEHQVRTWTSWYRWTTLVLLAHLFLAITTVAERAQPAPTGLIPLSLNEIRHLFTRLVAQPVQDITDCLRWSWWRRRHQHRAQQAHYQRQSAQER</sequence>
<dbReference type="PANTHER" id="PTHR33627">
    <property type="entry name" value="TRANSPOSASE"/>
    <property type="match status" value="1"/>
</dbReference>
<dbReference type="PANTHER" id="PTHR33627:SF1">
    <property type="entry name" value="TRANSPOSASE"/>
    <property type="match status" value="1"/>
</dbReference>
<gene>
    <name evidence="2" type="ORF">EV193_12041</name>
</gene>
<comment type="caution">
    <text evidence="2">The sequence shown here is derived from an EMBL/GenBank/DDBJ whole genome shotgun (WGS) entry which is preliminary data.</text>
</comment>
<dbReference type="InterPro" id="IPR012337">
    <property type="entry name" value="RNaseH-like_sf"/>
</dbReference>
<dbReference type="GO" id="GO:0003677">
    <property type="term" value="F:DNA binding"/>
    <property type="evidence" value="ECO:0007669"/>
    <property type="project" value="InterPro"/>
</dbReference>
<evidence type="ECO:0000313" key="3">
    <source>
        <dbReference type="Proteomes" id="UP000294257"/>
    </source>
</evidence>
<dbReference type="InterPro" id="IPR002559">
    <property type="entry name" value="Transposase_11"/>
</dbReference>
<dbReference type="GO" id="GO:0004803">
    <property type="term" value="F:transposase activity"/>
    <property type="evidence" value="ECO:0007669"/>
    <property type="project" value="InterPro"/>
</dbReference>
<name>A0A4Q7KAW7_9PSEU</name>
<dbReference type="InterPro" id="IPR039365">
    <property type="entry name" value="IS701-like"/>
</dbReference>
<reference evidence="2 3" key="1">
    <citation type="submission" date="2019-02" db="EMBL/GenBank/DDBJ databases">
        <title>Genomic Encyclopedia of Type Strains, Phase IV (KMG-IV): sequencing the most valuable type-strain genomes for metagenomic binning, comparative biology and taxonomic classification.</title>
        <authorList>
            <person name="Goeker M."/>
        </authorList>
    </citation>
    <scope>NUCLEOTIDE SEQUENCE [LARGE SCALE GENOMIC DNA]</scope>
    <source>
        <strain evidence="2 3">DSM 101727</strain>
    </source>
</reference>
<dbReference type="EMBL" id="SGWQ01000020">
    <property type="protein sequence ID" value="RZS29556.1"/>
    <property type="molecule type" value="Genomic_DNA"/>
</dbReference>
<dbReference type="Proteomes" id="UP000294257">
    <property type="component" value="Unassembled WGS sequence"/>
</dbReference>
<dbReference type="AlphaFoldDB" id="A0A4Q7KAW7"/>
<organism evidence="2 3">
    <name type="scientific">Herbihabitans rhizosphaerae</name>
    <dbReference type="NCBI Taxonomy" id="1872711"/>
    <lineage>
        <taxon>Bacteria</taxon>
        <taxon>Bacillati</taxon>
        <taxon>Actinomycetota</taxon>
        <taxon>Actinomycetes</taxon>
        <taxon>Pseudonocardiales</taxon>
        <taxon>Pseudonocardiaceae</taxon>
        <taxon>Herbihabitans</taxon>
    </lineage>
</organism>
<evidence type="ECO:0000313" key="2">
    <source>
        <dbReference type="EMBL" id="RZS29556.1"/>
    </source>
</evidence>
<accession>A0A4Q7KAW7</accession>
<dbReference type="GO" id="GO:0006313">
    <property type="term" value="P:DNA transposition"/>
    <property type="evidence" value="ECO:0007669"/>
    <property type="project" value="InterPro"/>
</dbReference>
<proteinExistence type="predicted"/>
<dbReference type="Pfam" id="PF01609">
    <property type="entry name" value="DDE_Tnp_1"/>
    <property type="match status" value="1"/>
</dbReference>